<proteinExistence type="inferred from homology"/>
<dbReference type="PANTHER" id="PTHR45740">
    <property type="entry name" value="POLY [ADP-RIBOSE] POLYMERASE"/>
    <property type="match status" value="1"/>
</dbReference>
<keyword evidence="12" id="KW-0539">Nucleus</keyword>
<evidence type="ECO:0000256" key="14">
    <source>
        <dbReference type="PROSITE-ProRule" id="PRU00723"/>
    </source>
</evidence>
<feature type="region of interest" description="Disordered" evidence="15">
    <location>
        <begin position="386"/>
        <end position="441"/>
    </location>
</feature>
<dbReference type="Pfam" id="PF25261">
    <property type="entry name" value="zf-CCCH_PARP12"/>
    <property type="match status" value="1"/>
</dbReference>
<keyword evidence="11" id="KW-0520">NAD</keyword>
<dbReference type="PROSITE" id="PS50918">
    <property type="entry name" value="WWE"/>
    <property type="match status" value="1"/>
</dbReference>
<dbReference type="Gene3D" id="3.30.720.50">
    <property type="match status" value="1"/>
</dbReference>
<keyword evidence="9 14" id="KW-0863">Zinc-finger</keyword>
<name>A0A3B3TIH0_9TELE</name>
<keyword evidence="8" id="KW-0677">Repeat</keyword>
<keyword evidence="5" id="KW-0328">Glycosyltransferase</keyword>
<dbReference type="Proteomes" id="UP000261500">
    <property type="component" value="Unplaced"/>
</dbReference>
<sequence>MEAEILKFICANQGAADAEELMYNLFPGESTTEVISNQSKFALCSSNGQQRVVARTSLRLCRKKGCPGTCEGLHMCKNFLFSGSCHFLQRKGCSFPHVLNSDYNQRLLIEHELEGLSRAELCTLLLQSDNSMLPAICHDYNNGDGVFGRCTSGVDCERLHICQKYLTQSCSCSRAHDFTAFQPKKVLHDKMVPDDMLRSLKSVYANREALRYYDRGGAGRGHRGNDGSNHGPNSGRRPGNRGRGGNRGNRGPRGRGMRGSRGNRGNSRQQETATHSDLVGDLDWWATVTGQGCFETKSEQGDFWSSSSDVSGAGCDFDSRSDCGLSTEQRQWNRGRGRGRTIYRGFRGTRGSRGGRGNAGNDITQLRSTSFGDIWGEFSGLNLCSQSKSPPPSFNSSNSDVSAAADDSEASSNMRKKRSRSRNRTSANKGRGGNQPGLRRTSAVDEMIGAAGGQEGNGADDQKGRQKNKPVKDKTEICMYFIKGYCKHDGKLLPIIPHGTCFLSLFCLRCSHSWLFFSDKCFKAHDKMPYRWQVQEGGQWNALPDNEAIEKEYCDPSNTYSSGSPPVHFDTMTRGGNKVRRLTTVNSLVEPTFIHTTEWLWYWQDEFGKWNLYGSDSAGGKSSDIRSQTLEQKFLDNESEVEFSAGSQSYSLSFQDMIQTNKHYRTKRLVSRRPLFVSAADVRTKKVRRPAAIFSPVPDHWDKTQIPPTGFSRVAIPRTSDEFQKIEARFHSTLRDFNIVKIERIQNKALWEVFQLQKTQMKNNNRGREVEEKQLFHGTDSKHINAICLNNFDWRICGVNGTAYGKGSYFARDAKYSHSYTGDSDVKTMFVSRVLVGSYTRGDSSYVRPPSKDGGDINFYDSCVNDIANPSIFVVFEKHQIYPEYLLTYKTTHPVVDRLSSAPVYQGSAASNQASSSNNSCVIA</sequence>
<evidence type="ECO:0000256" key="13">
    <source>
        <dbReference type="ARBA" id="ARBA00024347"/>
    </source>
</evidence>
<dbReference type="STRING" id="48699.ENSPLAP00000001035"/>
<protein>
    <submittedName>
        <fullName evidence="19">Si:ch73-252i11.1</fullName>
    </submittedName>
</protein>
<keyword evidence="3" id="KW-0963">Cytoplasm</keyword>
<feature type="compositionally biased region" description="Low complexity" evidence="15">
    <location>
        <begin position="394"/>
        <end position="413"/>
    </location>
</feature>
<dbReference type="Ensembl" id="ENSPLAT00000015422.1">
    <property type="protein sequence ID" value="ENSPLAP00000001035.1"/>
    <property type="gene ID" value="ENSPLAG00000000024.1"/>
</dbReference>
<feature type="domain" description="WWE" evidence="17">
    <location>
        <begin position="587"/>
        <end position="672"/>
    </location>
</feature>
<dbReference type="GO" id="GO:0005737">
    <property type="term" value="C:cytoplasm"/>
    <property type="evidence" value="ECO:0007669"/>
    <property type="project" value="UniProtKB-SubCell"/>
</dbReference>
<dbReference type="Pfam" id="PF23466">
    <property type="entry name" value="WWE_4"/>
    <property type="match status" value="1"/>
</dbReference>
<evidence type="ECO:0000256" key="9">
    <source>
        <dbReference type="ARBA" id="ARBA00022771"/>
    </source>
</evidence>
<dbReference type="GO" id="GO:0008270">
    <property type="term" value="F:zinc ion binding"/>
    <property type="evidence" value="ECO:0007669"/>
    <property type="project" value="UniProtKB-KW"/>
</dbReference>
<evidence type="ECO:0000256" key="5">
    <source>
        <dbReference type="ARBA" id="ARBA00022676"/>
    </source>
</evidence>
<dbReference type="InterPro" id="IPR000571">
    <property type="entry name" value="Znf_CCCH"/>
</dbReference>
<evidence type="ECO:0000256" key="6">
    <source>
        <dbReference type="ARBA" id="ARBA00022679"/>
    </source>
</evidence>
<evidence type="ECO:0000256" key="12">
    <source>
        <dbReference type="ARBA" id="ARBA00023242"/>
    </source>
</evidence>
<keyword evidence="6" id="KW-0808">Transferase</keyword>
<dbReference type="PROSITE" id="PS51059">
    <property type="entry name" value="PARP_CATALYTIC"/>
    <property type="match status" value="1"/>
</dbReference>
<reference evidence="19" key="1">
    <citation type="submission" date="2025-08" db="UniProtKB">
        <authorList>
            <consortium name="Ensembl"/>
        </authorList>
    </citation>
    <scope>IDENTIFICATION</scope>
</reference>
<accession>A0A3B3TIH0</accession>
<keyword evidence="20" id="KW-1185">Reference proteome</keyword>
<feature type="region of interest" description="Disordered" evidence="15">
    <location>
        <begin position="215"/>
        <end position="276"/>
    </location>
</feature>
<feature type="region of interest" description="Disordered" evidence="15">
    <location>
        <begin position="339"/>
        <end position="364"/>
    </location>
</feature>
<dbReference type="GeneTree" id="ENSGT00940000154649"/>
<comment type="subcellular location">
    <subcellularLocation>
        <location evidence="2">Cytoplasm</location>
    </subcellularLocation>
    <subcellularLocation>
        <location evidence="1">Nucleus</location>
    </subcellularLocation>
</comment>
<dbReference type="SUPFAM" id="SSF56399">
    <property type="entry name" value="ADP-ribosylation"/>
    <property type="match status" value="1"/>
</dbReference>
<dbReference type="InterPro" id="IPR051712">
    <property type="entry name" value="ARTD-AVP"/>
</dbReference>
<dbReference type="Gene3D" id="3.90.228.10">
    <property type="match status" value="1"/>
</dbReference>
<organism evidence="19 20">
    <name type="scientific">Poecilia latipinna</name>
    <name type="common">sailfin molly</name>
    <dbReference type="NCBI Taxonomy" id="48699"/>
    <lineage>
        <taxon>Eukaryota</taxon>
        <taxon>Metazoa</taxon>
        <taxon>Chordata</taxon>
        <taxon>Craniata</taxon>
        <taxon>Vertebrata</taxon>
        <taxon>Euteleostomi</taxon>
        <taxon>Actinopterygii</taxon>
        <taxon>Neopterygii</taxon>
        <taxon>Teleostei</taxon>
        <taxon>Neoteleostei</taxon>
        <taxon>Acanthomorphata</taxon>
        <taxon>Ovalentaria</taxon>
        <taxon>Atherinomorphae</taxon>
        <taxon>Cyprinodontiformes</taxon>
        <taxon>Poeciliidae</taxon>
        <taxon>Poeciliinae</taxon>
        <taxon>Poecilia</taxon>
    </lineage>
</organism>
<dbReference type="InterPro" id="IPR037197">
    <property type="entry name" value="WWE_dom_sf"/>
</dbReference>
<evidence type="ECO:0000256" key="8">
    <source>
        <dbReference type="ARBA" id="ARBA00022737"/>
    </source>
</evidence>
<dbReference type="Pfam" id="PF02825">
    <property type="entry name" value="WWE"/>
    <property type="match status" value="1"/>
</dbReference>
<keyword evidence="7 14" id="KW-0479">Metal-binding</keyword>
<dbReference type="AlphaFoldDB" id="A0A3B3TIH0"/>
<comment type="similarity">
    <text evidence="13">Belongs to the ARTD/PARP family.</text>
</comment>
<feature type="compositionally biased region" description="Basic residues" evidence="15">
    <location>
        <begin position="414"/>
        <end position="423"/>
    </location>
</feature>
<evidence type="ECO:0000256" key="15">
    <source>
        <dbReference type="SAM" id="MobiDB-lite"/>
    </source>
</evidence>
<evidence type="ECO:0000256" key="1">
    <source>
        <dbReference type="ARBA" id="ARBA00004123"/>
    </source>
</evidence>
<dbReference type="Pfam" id="PF00644">
    <property type="entry name" value="PARP"/>
    <property type="match status" value="1"/>
</dbReference>
<dbReference type="SUPFAM" id="SSF117839">
    <property type="entry name" value="WWE domain"/>
    <property type="match status" value="1"/>
</dbReference>
<evidence type="ECO:0000256" key="3">
    <source>
        <dbReference type="ARBA" id="ARBA00022490"/>
    </source>
</evidence>
<evidence type="ECO:0000256" key="11">
    <source>
        <dbReference type="ARBA" id="ARBA00023027"/>
    </source>
</evidence>
<evidence type="ECO:0000313" key="19">
    <source>
        <dbReference type="Ensembl" id="ENSPLAP00000001035.1"/>
    </source>
</evidence>
<feature type="domain" description="PARP catalytic" evidence="18">
    <location>
        <begin position="697"/>
        <end position="910"/>
    </location>
</feature>
<keyword evidence="10 14" id="KW-0862">Zinc</keyword>
<evidence type="ECO:0000259" key="17">
    <source>
        <dbReference type="PROSITE" id="PS50918"/>
    </source>
</evidence>
<dbReference type="PROSITE" id="PS50103">
    <property type="entry name" value="ZF_C3H1"/>
    <property type="match status" value="1"/>
</dbReference>
<keyword evidence="4" id="KW-0597">Phosphoprotein</keyword>
<evidence type="ECO:0000313" key="20">
    <source>
        <dbReference type="Proteomes" id="UP000261500"/>
    </source>
</evidence>
<reference evidence="19" key="2">
    <citation type="submission" date="2025-09" db="UniProtKB">
        <authorList>
            <consortium name="Ensembl"/>
        </authorList>
    </citation>
    <scope>IDENTIFICATION</scope>
</reference>
<feature type="zinc finger region" description="C3H1-type" evidence="14">
    <location>
        <begin position="131"/>
        <end position="163"/>
    </location>
</feature>
<dbReference type="GO" id="GO:0003950">
    <property type="term" value="F:NAD+ poly-ADP-ribosyltransferase activity"/>
    <property type="evidence" value="ECO:0007669"/>
    <property type="project" value="InterPro"/>
</dbReference>
<feature type="compositionally biased region" description="Basic and acidic residues" evidence="15">
    <location>
        <begin position="460"/>
        <end position="469"/>
    </location>
</feature>
<evidence type="ECO:0000256" key="10">
    <source>
        <dbReference type="ARBA" id="ARBA00022833"/>
    </source>
</evidence>
<dbReference type="InterPro" id="IPR057602">
    <property type="entry name" value="Zfn-CCCH_PARP12"/>
</dbReference>
<dbReference type="PANTHER" id="PTHR45740:SF15">
    <property type="entry name" value="ZINC FINGER CCCH TYPE DOMAIN CONTAINING 1-LIKE"/>
    <property type="match status" value="1"/>
</dbReference>
<evidence type="ECO:0000259" key="16">
    <source>
        <dbReference type="PROSITE" id="PS50103"/>
    </source>
</evidence>
<dbReference type="GO" id="GO:1990404">
    <property type="term" value="F:NAD+-protein mono-ADP-ribosyltransferase activity"/>
    <property type="evidence" value="ECO:0007669"/>
    <property type="project" value="TreeGrafter"/>
</dbReference>
<dbReference type="InterPro" id="IPR004170">
    <property type="entry name" value="WWE_dom"/>
</dbReference>
<feature type="region of interest" description="Disordered" evidence="15">
    <location>
        <begin position="450"/>
        <end position="469"/>
    </location>
</feature>
<dbReference type="CDD" id="cd01439">
    <property type="entry name" value="TCCD_inducible_PARP_like"/>
    <property type="match status" value="1"/>
</dbReference>
<evidence type="ECO:0000256" key="4">
    <source>
        <dbReference type="ARBA" id="ARBA00022553"/>
    </source>
</evidence>
<dbReference type="InterPro" id="IPR012317">
    <property type="entry name" value="Poly(ADP-ribose)pol_cat_dom"/>
</dbReference>
<dbReference type="GO" id="GO:0005634">
    <property type="term" value="C:nucleus"/>
    <property type="evidence" value="ECO:0007669"/>
    <property type="project" value="UniProtKB-SubCell"/>
</dbReference>
<evidence type="ECO:0000259" key="18">
    <source>
        <dbReference type="PROSITE" id="PS51059"/>
    </source>
</evidence>
<evidence type="ECO:0000256" key="2">
    <source>
        <dbReference type="ARBA" id="ARBA00004496"/>
    </source>
</evidence>
<feature type="domain" description="C3H1-type" evidence="16">
    <location>
        <begin position="131"/>
        <end position="163"/>
    </location>
</feature>
<evidence type="ECO:0000256" key="7">
    <source>
        <dbReference type="ARBA" id="ARBA00022723"/>
    </source>
</evidence>
<dbReference type="FunFam" id="3.90.228.10:FF:000008">
    <property type="entry name" value="Poly [ADP-ribose] polymerase"/>
    <property type="match status" value="1"/>
</dbReference>